<protein>
    <recommendedName>
        <fullName evidence="3">tRNA threonylcarbamoyladenosine biosynthesis protein TsaE</fullName>
    </recommendedName>
    <alternativeName>
        <fullName evidence="10">t(6)A37 threonylcarbamoyladenosine biosynthesis protein TsaE</fullName>
    </alternativeName>
</protein>
<evidence type="ECO:0000256" key="9">
    <source>
        <dbReference type="ARBA" id="ARBA00022842"/>
    </source>
</evidence>
<evidence type="ECO:0000256" key="3">
    <source>
        <dbReference type="ARBA" id="ARBA00019010"/>
    </source>
</evidence>
<evidence type="ECO:0000256" key="4">
    <source>
        <dbReference type="ARBA" id="ARBA00022490"/>
    </source>
</evidence>
<proteinExistence type="inferred from homology"/>
<dbReference type="InterPro" id="IPR027417">
    <property type="entry name" value="P-loop_NTPase"/>
</dbReference>
<comment type="subcellular location">
    <subcellularLocation>
        <location evidence="1">Cytoplasm</location>
    </subcellularLocation>
</comment>
<evidence type="ECO:0000256" key="5">
    <source>
        <dbReference type="ARBA" id="ARBA00022694"/>
    </source>
</evidence>
<keyword evidence="4" id="KW-0963">Cytoplasm</keyword>
<evidence type="ECO:0000313" key="11">
    <source>
        <dbReference type="EMBL" id="SNB65238.1"/>
    </source>
</evidence>
<keyword evidence="7" id="KW-0547">Nucleotide-binding</keyword>
<evidence type="ECO:0000313" key="12">
    <source>
        <dbReference type="Proteomes" id="UP000197065"/>
    </source>
</evidence>
<accession>A0A212QZQ8</accession>
<keyword evidence="8" id="KW-0067">ATP-binding</keyword>
<dbReference type="Pfam" id="PF02367">
    <property type="entry name" value="TsaE"/>
    <property type="match status" value="1"/>
</dbReference>
<dbReference type="GO" id="GO:0002949">
    <property type="term" value="P:tRNA threonylcarbamoyladenosine modification"/>
    <property type="evidence" value="ECO:0007669"/>
    <property type="project" value="InterPro"/>
</dbReference>
<keyword evidence="9" id="KW-0460">Magnesium</keyword>
<evidence type="ECO:0000256" key="2">
    <source>
        <dbReference type="ARBA" id="ARBA00007599"/>
    </source>
</evidence>
<reference evidence="11 12" key="1">
    <citation type="submission" date="2017-06" db="EMBL/GenBank/DDBJ databases">
        <authorList>
            <person name="Kim H.J."/>
            <person name="Triplett B.A."/>
        </authorList>
    </citation>
    <scope>NUCLEOTIDE SEQUENCE [LARGE SCALE GENOMIC DNA]</scope>
    <source>
        <strain evidence="11 12">B29T1</strain>
    </source>
</reference>
<dbReference type="GO" id="GO:0046872">
    <property type="term" value="F:metal ion binding"/>
    <property type="evidence" value="ECO:0007669"/>
    <property type="project" value="UniProtKB-KW"/>
</dbReference>
<dbReference type="AlphaFoldDB" id="A0A212QZQ8"/>
<dbReference type="Gene3D" id="3.40.50.300">
    <property type="entry name" value="P-loop containing nucleotide triphosphate hydrolases"/>
    <property type="match status" value="1"/>
</dbReference>
<keyword evidence="5" id="KW-0819">tRNA processing</keyword>
<sequence length="155" mass="16959">MQRSYDIAELSGTLGLAANLASRLRNGDVVLLEGDLGMGKSTFARALIQARAGSAIDVPSPTFTLVQPYDLGDLSILHADLYRLNDPDESRELGLEDALDRAALLVEWPERLPDLYHLDHLRVSFGGDLVNNSDRRLINVAGTPSWHARITDLAP</sequence>
<dbReference type="PANTHER" id="PTHR33540:SF2">
    <property type="entry name" value="TRNA THREONYLCARBAMOYLADENOSINE BIOSYNTHESIS PROTEIN TSAE"/>
    <property type="match status" value="1"/>
</dbReference>
<evidence type="ECO:0000256" key="7">
    <source>
        <dbReference type="ARBA" id="ARBA00022741"/>
    </source>
</evidence>
<evidence type="ECO:0000256" key="10">
    <source>
        <dbReference type="ARBA" id="ARBA00032441"/>
    </source>
</evidence>
<dbReference type="NCBIfam" id="TIGR00150">
    <property type="entry name" value="T6A_YjeE"/>
    <property type="match status" value="1"/>
</dbReference>
<dbReference type="GO" id="GO:0005737">
    <property type="term" value="C:cytoplasm"/>
    <property type="evidence" value="ECO:0007669"/>
    <property type="project" value="UniProtKB-SubCell"/>
</dbReference>
<name>A0A212QZQ8_9PROT</name>
<dbReference type="RefSeq" id="WP_088560797.1">
    <property type="nucleotide sequence ID" value="NZ_FYEH01000004.1"/>
</dbReference>
<evidence type="ECO:0000256" key="8">
    <source>
        <dbReference type="ARBA" id="ARBA00022840"/>
    </source>
</evidence>
<keyword evidence="12" id="KW-1185">Reference proteome</keyword>
<dbReference type="Proteomes" id="UP000197065">
    <property type="component" value="Unassembled WGS sequence"/>
</dbReference>
<keyword evidence="6" id="KW-0479">Metal-binding</keyword>
<comment type="similarity">
    <text evidence="2">Belongs to the TsaE family.</text>
</comment>
<dbReference type="EMBL" id="FYEH01000004">
    <property type="protein sequence ID" value="SNB65238.1"/>
    <property type="molecule type" value="Genomic_DNA"/>
</dbReference>
<dbReference type="PANTHER" id="PTHR33540">
    <property type="entry name" value="TRNA THREONYLCARBAMOYLADENOSINE BIOSYNTHESIS PROTEIN TSAE"/>
    <property type="match status" value="1"/>
</dbReference>
<dbReference type="OrthoDB" id="9800307at2"/>
<organism evidence="11 12">
    <name type="scientific">Arboricoccus pini</name>
    <dbReference type="NCBI Taxonomy" id="1963835"/>
    <lineage>
        <taxon>Bacteria</taxon>
        <taxon>Pseudomonadati</taxon>
        <taxon>Pseudomonadota</taxon>
        <taxon>Alphaproteobacteria</taxon>
        <taxon>Geminicoccales</taxon>
        <taxon>Geminicoccaceae</taxon>
        <taxon>Arboricoccus</taxon>
    </lineage>
</organism>
<evidence type="ECO:0000256" key="6">
    <source>
        <dbReference type="ARBA" id="ARBA00022723"/>
    </source>
</evidence>
<dbReference type="GO" id="GO:0005524">
    <property type="term" value="F:ATP binding"/>
    <property type="evidence" value="ECO:0007669"/>
    <property type="project" value="UniProtKB-KW"/>
</dbReference>
<gene>
    <name evidence="11" type="ORF">SAMN07250955_104222</name>
</gene>
<evidence type="ECO:0000256" key="1">
    <source>
        <dbReference type="ARBA" id="ARBA00004496"/>
    </source>
</evidence>
<dbReference type="InterPro" id="IPR003442">
    <property type="entry name" value="T6A_TsaE"/>
</dbReference>
<dbReference type="SUPFAM" id="SSF52540">
    <property type="entry name" value="P-loop containing nucleoside triphosphate hydrolases"/>
    <property type="match status" value="1"/>
</dbReference>